<evidence type="ECO:0000259" key="1">
    <source>
        <dbReference type="Pfam" id="PF01368"/>
    </source>
</evidence>
<name>B4S7K0_PROA2</name>
<dbReference type="PANTHER" id="PTHR47618">
    <property type="entry name" value="BIFUNCTIONAL OLIGORIBONUCLEASE AND PAP PHOSPHATASE NRNA"/>
    <property type="match status" value="1"/>
</dbReference>
<dbReference type="InterPro" id="IPR001667">
    <property type="entry name" value="DDH_dom"/>
</dbReference>
<dbReference type="Pfam" id="PF01368">
    <property type="entry name" value="DHH"/>
    <property type="match status" value="1"/>
</dbReference>
<feature type="domain" description="DDH" evidence="1">
    <location>
        <begin position="28"/>
        <end position="185"/>
    </location>
</feature>
<organism evidence="3 4">
    <name type="scientific">Prosthecochloris aestuarii (strain DSM 271 / SK 413)</name>
    <dbReference type="NCBI Taxonomy" id="290512"/>
    <lineage>
        <taxon>Bacteria</taxon>
        <taxon>Pseudomonadati</taxon>
        <taxon>Chlorobiota</taxon>
        <taxon>Chlorobiia</taxon>
        <taxon>Chlorobiales</taxon>
        <taxon>Chlorobiaceae</taxon>
        <taxon>Prosthecochloris</taxon>
    </lineage>
</organism>
<dbReference type="GO" id="GO:0003676">
    <property type="term" value="F:nucleic acid binding"/>
    <property type="evidence" value="ECO:0007669"/>
    <property type="project" value="InterPro"/>
</dbReference>
<dbReference type="InterPro" id="IPR051319">
    <property type="entry name" value="Oligoribo/pAp-PDE_c-di-AMP_PDE"/>
</dbReference>
<accession>B4S7K0</accession>
<protein>
    <submittedName>
        <fullName evidence="3">Phosphoesterase RecJ domain protein</fullName>
    </submittedName>
</protein>
<dbReference type="EMBL" id="CP001108">
    <property type="protein sequence ID" value="ACF46037.1"/>
    <property type="molecule type" value="Genomic_DNA"/>
</dbReference>
<dbReference type="KEGG" id="paa:Paes_0998"/>
<feature type="domain" description="DHHA1" evidence="2">
    <location>
        <begin position="275"/>
        <end position="329"/>
    </location>
</feature>
<evidence type="ECO:0000259" key="2">
    <source>
        <dbReference type="Pfam" id="PF02272"/>
    </source>
</evidence>
<gene>
    <name evidence="3" type="ordered locus">Paes_0998</name>
</gene>
<evidence type="ECO:0000313" key="4">
    <source>
        <dbReference type="Proteomes" id="UP000002725"/>
    </source>
</evidence>
<dbReference type="AlphaFoldDB" id="B4S7K0"/>
<dbReference type="Proteomes" id="UP000002725">
    <property type="component" value="Chromosome"/>
</dbReference>
<dbReference type="Pfam" id="PF02272">
    <property type="entry name" value="DHHA1"/>
    <property type="match status" value="1"/>
</dbReference>
<dbReference type="SUPFAM" id="SSF64182">
    <property type="entry name" value="DHH phosphoesterases"/>
    <property type="match status" value="1"/>
</dbReference>
<reference evidence="3" key="1">
    <citation type="submission" date="2008-06" db="EMBL/GenBank/DDBJ databases">
        <title>Complete sequence of chromosome of Prosthecochloris aestuarii DSM 271.</title>
        <authorList>
            <consortium name="US DOE Joint Genome Institute"/>
            <person name="Lucas S."/>
            <person name="Copeland A."/>
            <person name="Lapidus A."/>
            <person name="Glavina del Rio T."/>
            <person name="Dalin E."/>
            <person name="Tice H."/>
            <person name="Bruce D."/>
            <person name="Goodwin L."/>
            <person name="Pitluck S."/>
            <person name="Schmutz J."/>
            <person name="Larimer F."/>
            <person name="Land M."/>
            <person name="Hauser L."/>
            <person name="Kyrpides N."/>
            <person name="Anderson I."/>
            <person name="Liu Z."/>
            <person name="Li T."/>
            <person name="Zhao F."/>
            <person name="Overmann J."/>
            <person name="Bryant D.A."/>
            <person name="Richardson P."/>
        </authorList>
    </citation>
    <scope>NUCLEOTIDE SEQUENCE [LARGE SCALE GENOMIC DNA]</scope>
    <source>
        <strain evidence="3">DSM 271</strain>
    </source>
</reference>
<dbReference type="HOGENOM" id="CLU_039720_0_0_10"/>
<dbReference type="eggNOG" id="COG0618">
    <property type="taxonomic scope" value="Bacteria"/>
</dbReference>
<dbReference type="Gene3D" id="3.90.1640.10">
    <property type="entry name" value="inorganic pyrophosphatase (n-terminal core)"/>
    <property type="match status" value="1"/>
</dbReference>
<sequence length="358" mass="39475">MIVAQHGRKLDDHEWKPFIEILLSAEHIVLTTHMNSDGDGLGSETALGEALRLLGKQVSIINPTEVPPNYRFLSGVAPIDVFNARNEACIQEIALADLVVLLDANLRERMGGIWQHVDFGREVGKLKVLCLDHHLEPEDFADLMICEAYASSTGELVYDLIMSLQEYTGKRLMTPAVATGIYVAIMTDTGSFRFPKTTPYVYHVAGELVAAGADPNDIYDKVYNSLNIQALKLLGAALSEIRLCENNTVSLLLISQDMLRATGSKLFDTDLIIRYLLSVPSVQIAVLMVEMVDGRTKVSFRSRGEIYVNEIAKIYGGGGHRNAAGCLLQFSPEKASRVVLGDVREFLKTHVNNTVIQL</sequence>
<dbReference type="RefSeq" id="WP_012505574.1">
    <property type="nucleotide sequence ID" value="NC_011059.1"/>
</dbReference>
<evidence type="ECO:0000313" key="3">
    <source>
        <dbReference type="EMBL" id="ACF46037.1"/>
    </source>
</evidence>
<keyword evidence="4" id="KW-1185">Reference proteome</keyword>
<proteinExistence type="predicted"/>
<dbReference type="InterPro" id="IPR038763">
    <property type="entry name" value="DHH_sf"/>
</dbReference>
<dbReference type="PANTHER" id="PTHR47618:SF1">
    <property type="entry name" value="BIFUNCTIONAL OLIGORIBONUCLEASE AND PAP PHOSPHATASE NRNA"/>
    <property type="match status" value="1"/>
</dbReference>
<dbReference type="STRING" id="290512.Paes_0998"/>
<dbReference type="Gene3D" id="3.10.310.30">
    <property type="match status" value="1"/>
</dbReference>
<dbReference type="InterPro" id="IPR003156">
    <property type="entry name" value="DHHA1_dom"/>
</dbReference>